<gene>
    <name evidence="2" type="ordered locus">tlr0733</name>
</gene>
<feature type="transmembrane region" description="Helical" evidence="1">
    <location>
        <begin position="483"/>
        <end position="500"/>
    </location>
</feature>
<dbReference type="KEGG" id="tel:tlr0733"/>
<feature type="transmembrane region" description="Helical" evidence="1">
    <location>
        <begin position="106"/>
        <end position="125"/>
    </location>
</feature>
<sequence length="553" mass="59213">MQDRFIFSISTFPYKNYIEQLLAQEDVGEFPQVVGENSASFTLGLNNLGALLVQVVIAVALLFVGWIVATVLARVTQSILKRVRLDEWLTQFLGGNESLQGLSPTAILSGAVFWIIFLLGVVAFLDALRLTTVSQPLNAFLNQIFSFLPKLGVAILLLDLAWVVATISKMLVTQSARSLNLDRSLPLESREEGAPTMSVAEMLGNTLYWFVFLFFLPLILGVLNLEGSLQPVQNLLNDILGTLPFIFKAVIIAVVGWFVARIIRSLVINLMTAMGIQRIGQRLGLGQASLGESLATVIGTIVYVLILIPTAIASLEALQIQAITAPATAMLNEVLTALPRIFTAAVILILAYVIGRFVAEAVQNFLQTIGFDQLLVWLGIEPSPATATEPQGSSLGERPPHWRQPSEVVGIVTLVGVILFGAIAAVEVLDIPALSAFVSALVVILGRVLVGILILAVGLYFANLTFRILAGSGTSQARFLAQAARIAIMTFVGAMALQHMGVATSIVNLAFGLLFGSIAVAIALAFGLGCRGIAAAQVEEWIALLKGRNSTPE</sequence>
<feature type="transmembrane region" description="Helical" evidence="1">
    <location>
        <begin position="284"/>
        <end position="308"/>
    </location>
</feature>
<feature type="transmembrane region" description="Helical" evidence="1">
    <location>
        <begin position="245"/>
        <end position="263"/>
    </location>
</feature>
<keyword evidence="1" id="KW-1133">Transmembrane helix</keyword>
<feature type="transmembrane region" description="Helical" evidence="1">
    <location>
        <begin position="408"/>
        <end position="426"/>
    </location>
</feature>
<dbReference type="STRING" id="197221.gene:10747323"/>
<dbReference type="InterPro" id="IPR008910">
    <property type="entry name" value="MSC_TM_helix"/>
</dbReference>
<dbReference type="Proteomes" id="UP000000440">
    <property type="component" value="Chromosome"/>
</dbReference>
<proteinExistence type="predicted"/>
<dbReference type="GO" id="GO:0008381">
    <property type="term" value="F:mechanosensitive monoatomic ion channel activity"/>
    <property type="evidence" value="ECO:0007669"/>
    <property type="project" value="InterPro"/>
</dbReference>
<feature type="transmembrane region" description="Helical" evidence="1">
    <location>
        <begin position="438"/>
        <end position="462"/>
    </location>
</feature>
<evidence type="ECO:0000313" key="3">
    <source>
        <dbReference type="Proteomes" id="UP000000440"/>
    </source>
</evidence>
<organism evidence="2 3">
    <name type="scientific">Thermosynechococcus vestitus (strain NIES-2133 / IAM M-273 / BP-1)</name>
    <dbReference type="NCBI Taxonomy" id="197221"/>
    <lineage>
        <taxon>Bacteria</taxon>
        <taxon>Bacillati</taxon>
        <taxon>Cyanobacteriota</taxon>
        <taxon>Cyanophyceae</taxon>
        <taxon>Acaryochloridales</taxon>
        <taxon>Thermosynechococcaceae</taxon>
        <taxon>Thermosynechococcus</taxon>
    </lineage>
</organism>
<feature type="transmembrane region" description="Helical" evidence="1">
    <location>
        <begin position="51"/>
        <end position="75"/>
    </location>
</feature>
<evidence type="ECO:0000313" key="2">
    <source>
        <dbReference type="EMBL" id="BAC08284.1"/>
    </source>
</evidence>
<dbReference type="eggNOG" id="COG4447">
    <property type="taxonomic scope" value="Bacteria"/>
</dbReference>
<dbReference type="EMBL" id="BA000039">
    <property type="protein sequence ID" value="BAC08284.1"/>
    <property type="molecule type" value="Genomic_DNA"/>
</dbReference>
<evidence type="ECO:0000256" key="1">
    <source>
        <dbReference type="SAM" id="Phobius"/>
    </source>
</evidence>
<keyword evidence="1" id="KW-0812">Transmembrane</keyword>
<dbReference type="PATRIC" id="fig|197221.4.peg.773"/>
<feature type="transmembrane region" description="Helical" evidence="1">
    <location>
        <begin position="506"/>
        <end position="528"/>
    </location>
</feature>
<dbReference type="PANTHER" id="PTHR30221:SF1">
    <property type="entry name" value="SMALL-CONDUCTANCE MECHANOSENSITIVE CHANNEL"/>
    <property type="match status" value="1"/>
</dbReference>
<feature type="transmembrane region" description="Helical" evidence="1">
    <location>
        <begin position="207"/>
        <end position="225"/>
    </location>
</feature>
<dbReference type="Pfam" id="PF05552">
    <property type="entry name" value="MS_channel_1st_1"/>
    <property type="match status" value="4"/>
</dbReference>
<dbReference type="RefSeq" id="WP_011056580.1">
    <property type="nucleotide sequence ID" value="NC_004113.1"/>
</dbReference>
<keyword evidence="3" id="KW-1185">Reference proteome</keyword>
<feature type="transmembrane region" description="Helical" evidence="1">
    <location>
        <begin position="341"/>
        <end position="359"/>
    </location>
</feature>
<dbReference type="NCBIfam" id="NF033912">
    <property type="entry name" value="msc"/>
    <property type="match status" value="1"/>
</dbReference>
<dbReference type="InterPro" id="IPR045275">
    <property type="entry name" value="MscS_archaea/bacteria_type"/>
</dbReference>
<feature type="transmembrane region" description="Helical" evidence="1">
    <location>
        <begin position="145"/>
        <end position="167"/>
    </location>
</feature>
<dbReference type="AlphaFoldDB" id="Q8DKW8"/>
<reference evidence="2 3" key="1">
    <citation type="journal article" date="2002" name="DNA Res.">
        <title>Complete genome structure of the thermophilic cyanobacterium Thermosynechococcus elongatus BP-1.</title>
        <authorList>
            <person name="Nakamura Y."/>
            <person name="Kaneko T."/>
            <person name="Sato S."/>
            <person name="Ikeuchi M."/>
            <person name="Katoh H."/>
            <person name="Sasamoto S."/>
            <person name="Watanabe A."/>
            <person name="Iriguchi M."/>
            <person name="Kawashima K."/>
            <person name="Kimura T."/>
            <person name="Kishida Y."/>
            <person name="Kiyokawa C."/>
            <person name="Kohara M."/>
            <person name="Matsumoto M."/>
            <person name="Matsuno A."/>
            <person name="Nakazaki N."/>
            <person name="Shimpo S."/>
            <person name="Sugimoto M."/>
            <person name="Takeuchi C."/>
            <person name="Yamada M."/>
            <person name="Tabata S."/>
        </authorList>
    </citation>
    <scope>NUCLEOTIDE SEQUENCE [LARGE SCALE GENOMIC DNA]</scope>
    <source>
        <strain evidence="3">IAM M-273 / NIES-2133 / BP-1</strain>
    </source>
</reference>
<protein>
    <submittedName>
        <fullName evidence="2">Tlr0733 protein</fullName>
    </submittedName>
</protein>
<keyword evidence="1" id="KW-0472">Membrane</keyword>
<dbReference type="PANTHER" id="PTHR30221">
    <property type="entry name" value="SMALL-CONDUCTANCE MECHANOSENSITIVE CHANNEL"/>
    <property type="match status" value="1"/>
</dbReference>
<name>Q8DKW8_THEVB</name>
<accession>Q8DKW8</accession>
<dbReference type="EnsemblBacteria" id="BAC08284">
    <property type="protein sequence ID" value="BAC08284"/>
    <property type="gene ID" value="BAC08284"/>
</dbReference>